<dbReference type="EMBL" id="CP001681">
    <property type="protein sequence ID" value="ACU05765.1"/>
    <property type="molecule type" value="Genomic_DNA"/>
</dbReference>
<gene>
    <name evidence="5" type="ordered locus">Phep_3574</name>
</gene>
<name>C6XTI7_PEDHD</name>
<protein>
    <submittedName>
        <fullName evidence="5">Pyridoxal-5'-phosphate-dependent protein beta subunit</fullName>
    </submittedName>
</protein>
<evidence type="ECO:0000256" key="1">
    <source>
        <dbReference type="ARBA" id="ARBA00001933"/>
    </source>
</evidence>
<sequence>MPLKKFNSQKNINMWKYQPFLPLLSKANRISMGEGQTPLVKSRSIGPALGIPDLYFKLENLNPTGSYKDRFASAFVSMMKSRKQDLCIATSSGNTGAALAAYCAAANIRCIITVVDGAPDAKIKQMQVYGASMFMVKDFGKDPELSAEVFSLLNSFALSLDLPLPVSAYCYCPEGMQGVQTIAYEIFEQTANAVRHIFCPAGGGGLTLSLAKGVMEYGHRYQLSGLPRVHCVQPEGNDTMAGPLRNKENVAVQRARSTTAVSGLQVPNVLDGNEVITACRSLGGTGYAVTDTEVFNWHKKMAQQEGIFCEPAGAVALAGLALAVEKGEVADGEQVVCLVTGSGFKDMLTVEKQFSLPALEAIDKAAFAVWIEKMKKGKI</sequence>
<dbReference type="HOGENOM" id="CLU_028142_4_1_10"/>
<dbReference type="InterPro" id="IPR036052">
    <property type="entry name" value="TrpB-like_PALP_sf"/>
</dbReference>
<dbReference type="InterPro" id="IPR001926">
    <property type="entry name" value="TrpB-like_PALP"/>
</dbReference>
<dbReference type="PANTHER" id="PTHR48078">
    <property type="entry name" value="THREONINE DEHYDRATASE, MITOCHONDRIAL-RELATED"/>
    <property type="match status" value="1"/>
</dbReference>
<dbReference type="AlphaFoldDB" id="C6XTI7"/>
<feature type="domain" description="Tryptophan synthase beta chain-like PALP" evidence="4">
    <location>
        <begin position="30"/>
        <end position="341"/>
    </location>
</feature>
<accession>C6XTI7</accession>
<dbReference type="InterPro" id="IPR050147">
    <property type="entry name" value="Ser/Thr_Dehydratase"/>
</dbReference>
<keyword evidence="3" id="KW-0456">Lyase</keyword>
<proteinExistence type="predicted"/>
<keyword evidence="6" id="KW-1185">Reference proteome</keyword>
<evidence type="ECO:0000313" key="5">
    <source>
        <dbReference type="EMBL" id="ACU05765.1"/>
    </source>
</evidence>
<evidence type="ECO:0000256" key="2">
    <source>
        <dbReference type="ARBA" id="ARBA00022898"/>
    </source>
</evidence>
<comment type="cofactor">
    <cofactor evidence="1">
        <name>pyridoxal 5'-phosphate</name>
        <dbReference type="ChEBI" id="CHEBI:597326"/>
    </cofactor>
</comment>
<dbReference type="Pfam" id="PF00291">
    <property type="entry name" value="PALP"/>
    <property type="match status" value="1"/>
</dbReference>
<evidence type="ECO:0000259" key="4">
    <source>
        <dbReference type="Pfam" id="PF00291"/>
    </source>
</evidence>
<reference evidence="5 6" key="1">
    <citation type="journal article" date="2009" name="Stand. Genomic Sci.">
        <title>Complete genome sequence of Pedobacter heparinus type strain (HIM 762-3).</title>
        <authorList>
            <person name="Han C."/>
            <person name="Spring S."/>
            <person name="Lapidus A."/>
            <person name="Del Rio T.G."/>
            <person name="Tice H."/>
            <person name="Copeland A."/>
            <person name="Cheng J.F."/>
            <person name="Lucas S."/>
            <person name="Chen F."/>
            <person name="Nolan M."/>
            <person name="Bruce D."/>
            <person name="Goodwin L."/>
            <person name="Pitluck S."/>
            <person name="Ivanova N."/>
            <person name="Mavromatis K."/>
            <person name="Mikhailova N."/>
            <person name="Pati A."/>
            <person name="Chen A."/>
            <person name="Palaniappan K."/>
            <person name="Land M."/>
            <person name="Hauser L."/>
            <person name="Chang Y.J."/>
            <person name="Jeffries C.C."/>
            <person name="Saunders E."/>
            <person name="Chertkov O."/>
            <person name="Brettin T."/>
            <person name="Goker M."/>
            <person name="Rohde M."/>
            <person name="Bristow J."/>
            <person name="Eisen J.A."/>
            <person name="Markowitz V."/>
            <person name="Hugenholtz P."/>
            <person name="Kyrpides N.C."/>
            <person name="Klenk H.P."/>
            <person name="Detter J.C."/>
        </authorList>
    </citation>
    <scope>NUCLEOTIDE SEQUENCE [LARGE SCALE GENOMIC DNA]</scope>
    <source>
        <strain evidence="6">ATCC 13125 / DSM 2366 / CIP 104194 / JCM 7457 / NBRC 12017 / NCIMB 9290 / NRRL B-14731 / HIM 762-3</strain>
    </source>
</reference>
<evidence type="ECO:0000256" key="3">
    <source>
        <dbReference type="ARBA" id="ARBA00023239"/>
    </source>
</evidence>
<dbReference type="Proteomes" id="UP000000852">
    <property type="component" value="Chromosome"/>
</dbReference>
<keyword evidence="2" id="KW-0663">Pyridoxal phosphate</keyword>
<dbReference type="GO" id="GO:0006567">
    <property type="term" value="P:L-threonine catabolic process"/>
    <property type="evidence" value="ECO:0007669"/>
    <property type="project" value="TreeGrafter"/>
</dbReference>
<organism evidence="5 6">
    <name type="scientific">Pedobacter heparinus (strain ATCC 13125 / DSM 2366 / CIP 104194 / JCM 7457 / NBRC 12017 / NCIMB 9290 / NRRL B-14731 / HIM 762-3)</name>
    <dbReference type="NCBI Taxonomy" id="485917"/>
    <lineage>
        <taxon>Bacteria</taxon>
        <taxon>Pseudomonadati</taxon>
        <taxon>Bacteroidota</taxon>
        <taxon>Sphingobacteriia</taxon>
        <taxon>Sphingobacteriales</taxon>
        <taxon>Sphingobacteriaceae</taxon>
        <taxon>Pedobacter</taxon>
    </lineage>
</organism>
<dbReference type="SUPFAM" id="SSF53686">
    <property type="entry name" value="Tryptophan synthase beta subunit-like PLP-dependent enzymes"/>
    <property type="match status" value="1"/>
</dbReference>
<dbReference type="STRING" id="485917.Phep_3574"/>
<dbReference type="PANTHER" id="PTHR48078:SF6">
    <property type="entry name" value="L-THREONINE DEHYDRATASE CATABOLIC TDCB"/>
    <property type="match status" value="1"/>
</dbReference>
<evidence type="ECO:0000313" key="6">
    <source>
        <dbReference type="Proteomes" id="UP000000852"/>
    </source>
</evidence>
<dbReference type="KEGG" id="phe:Phep_3574"/>
<dbReference type="GO" id="GO:0009097">
    <property type="term" value="P:isoleucine biosynthetic process"/>
    <property type="evidence" value="ECO:0007669"/>
    <property type="project" value="TreeGrafter"/>
</dbReference>
<dbReference type="GO" id="GO:0006565">
    <property type="term" value="P:L-serine catabolic process"/>
    <property type="evidence" value="ECO:0007669"/>
    <property type="project" value="TreeGrafter"/>
</dbReference>
<dbReference type="GO" id="GO:0004794">
    <property type="term" value="F:threonine deaminase activity"/>
    <property type="evidence" value="ECO:0007669"/>
    <property type="project" value="TreeGrafter"/>
</dbReference>
<dbReference type="Gene3D" id="3.40.50.1100">
    <property type="match status" value="2"/>
</dbReference>
<dbReference type="eggNOG" id="COG0498">
    <property type="taxonomic scope" value="Bacteria"/>
</dbReference>
<dbReference type="GO" id="GO:0003941">
    <property type="term" value="F:L-serine ammonia-lyase activity"/>
    <property type="evidence" value="ECO:0007669"/>
    <property type="project" value="TreeGrafter"/>
</dbReference>